<accession>K6YLM8</accession>
<evidence type="ECO:0000313" key="4">
    <source>
        <dbReference type="Proteomes" id="UP000006322"/>
    </source>
</evidence>
<feature type="binding site" evidence="2">
    <location>
        <position position="26"/>
    </location>
    <ligand>
        <name>substrate</name>
    </ligand>
</feature>
<keyword evidence="2" id="KW-0479">Metal-binding</keyword>
<dbReference type="AlphaFoldDB" id="K6YLM8"/>
<feature type="binding site" evidence="2">
    <location>
        <position position="208"/>
    </location>
    <ligand>
        <name>Mg(2+)</name>
        <dbReference type="ChEBI" id="CHEBI:18420"/>
    </ligand>
</feature>
<keyword evidence="2" id="KW-0460">Magnesium</keyword>
<keyword evidence="4" id="KW-1185">Reference proteome</keyword>
<dbReference type="HAMAP" id="MF_01139">
    <property type="entry name" value="ISPT"/>
    <property type="match status" value="1"/>
</dbReference>
<dbReference type="NCBIfam" id="TIGR00055">
    <property type="entry name" value="uppS"/>
    <property type="match status" value="1"/>
</dbReference>
<dbReference type="InterPro" id="IPR001441">
    <property type="entry name" value="UPP_synth-like"/>
</dbReference>
<dbReference type="PANTHER" id="PTHR10291">
    <property type="entry name" value="DEHYDRODOLICHYL DIPHOSPHATE SYNTHASE FAMILY MEMBER"/>
    <property type="match status" value="1"/>
</dbReference>
<sequence>MNSELQLTNKLVPQHVAIIMDGNGRWAKKKGKIRTFGHRAGVKGVRASVSFSLKNKIKVLTLFAFSSENWNRPQEEVGVLMELFKMVLSSEVKKLHKNNVRLRVIGDTSRFDKKLVEQIHEAESLTAKNDGLVLNIAANYGGRWDIVNATRVLAEQVKAGTLDSNDIDEALFNRFTCCTDLPELDLLIRTGGETRISNFLLWQVAYAELYFTDTYWPDFNEDAFQLAIDNFADRQRRYGMTGEQVS</sequence>
<dbReference type="GO" id="GO:0008360">
    <property type="term" value="P:regulation of cell shape"/>
    <property type="evidence" value="ECO:0007669"/>
    <property type="project" value="UniProtKB-KW"/>
</dbReference>
<dbReference type="GO" id="GO:0005829">
    <property type="term" value="C:cytosol"/>
    <property type="evidence" value="ECO:0007669"/>
    <property type="project" value="TreeGrafter"/>
</dbReference>
<dbReference type="InterPro" id="IPR036424">
    <property type="entry name" value="UPP_synth-like_sf"/>
</dbReference>
<feature type="binding site" evidence="2">
    <location>
        <begin position="66"/>
        <end position="68"/>
    </location>
    <ligand>
        <name>substrate</name>
    </ligand>
</feature>
<gene>
    <name evidence="2 3" type="primary">uppS</name>
    <name evidence="3" type="ORF">GPLA_2720</name>
</gene>
<dbReference type="GO" id="GO:0009252">
    <property type="term" value="P:peptidoglycan biosynthetic process"/>
    <property type="evidence" value="ECO:0007669"/>
    <property type="project" value="UniProtKB-UniRule"/>
</dbReference>
<dbReference type="PANTHER" id="PTHR10291:SF0">
    <property type="entry name" value="DEHYDRODOLICHYL DIPHOSPHATE SYNTHASE 2"/>
    <property type="match status" value="1"/>
</dbReference>
<dbReference type="EC" id="2.5.1.31" evidence="2"/>
<dbReference type="Proteomes" id="UP000006322">
    <property type="component" value="Unassembled WGS sequence"/>
</dbReference>
<comment type="catalytic activity">
    <reaction evidence="2">
        <text>8 isopentenyl diphosphate + (2E,6E)-farnesyl diphosphate = di-trans,octa-cis-undecaprenyl diphosphate + 8 diphosphate</text>
        <dbReference type="Rhea" id="RHEA:27551"/>
        <dbReference type="ChEBI" id="CHEBI:33019"/>
        <dbReference type="ChEBI" id="CHEBI:58405"/>
        <dbReference type="ChEBI" id="CHEBI:128769"/>
        <dbReference type="ChEBI" id="CHEBI:175763"/>
        <dbReference type="EC" id="2.5.1.31"/>
    </reaction>
</comment>
<feature type="binding site" evidence="2">
    <location>
        <position position="38"/>
    </location>
    <ligand>
        <name>substrate</name>
    </ligand>
</feature>
<dbReference type="FunFam" id="3.40.1180.10:FF:000001">
    <property type="entry name" value="(2E,6E)-farnesyl-diphosphate-specific ditrans,polycis-undecaprenyl-diphosphate synthase"/>
    <property type="match status" value="1"/>
</dbReference>
<feature type="binding site" evidence="2">
    <location>
        <position position="21"/>
    </location>
    <ligand>
        <name>Mg(2+)</name>
        <dbReference type="ChEBI" id="CHEBI:18420"/>
    </ligand>
</feature>
<feature type="binding site" evidence="2">
    <location>
        <position position="72"/>
    </location>
    <ligand>
        <name>substrate</name>
    </ligand>
</feature>
<keyword evidence="2" id="KW-0573">Peptidoglycan synthesis</keyword>
<dbReference type="NCBIfam" id="NF011405">
    <property type="entry name" value="PRK14830.1"/>
    <property type="match status" value="1"/>
</dbReference>
<dbReference type="EMBL" id="BAER01000066">
    <property type="protein sequence ID" value="GAC33614.1"/>
    <property type="molecule type" value="Genomic_DNA"/>
</dbReference>
<feature type="active site" evidence="2">
    <location>
        <position position="21"/>
    </location>
</feature>
<dbReference type="RefSeq" id="WP_007105390.1">
    <property type="nucleotide sequence ID" value="NZ_BAER01000066.1"/>
</dbReference>
<proteinExistence type="inferred from homology"/>
<dbReference type="GO" id="GO:0016094">
    <property type="term" value="P:polyprenol biosynthetic process"/>
    <property type="evidence" value="ECO:0007669"/>
    <property type="project" value="TreeGrafter"/>
</dbReference>
<feature type="binding site" evidence="2">
    <location>
        <position position="34"/>
    </location>
    <ligand>
        <name>substrate</name>
    </ligand>
</feature>
<comment type="subunit">
    <text evidence="2">Homodimer.</text>
</comment>
<organism evidence="3 4">
    <name type="scientific">Paraglaciecola polaris LMG 21857</name>
    <dbReference type="NCBI Taxonomy" id="1129793"/>
    <lineage>
        <taxon>Bacteria</taxon>
        <taxon>Pseudomonadati</taxon>
        <taxon>Pseudomonadota</taxon>
        <taxon>Gammaproteobacteria</taxon>
        <taxon>Alteromonadales</taxon>
        <taxon>Alteromonadaceae</taxon>
        <taxon>Paraglaciecola</taxon>
    </lineage>
</organism>
<comment type="function">
    <text evidence="2">Catalyzes the sequential condensation of isopentenyl diphosphate (IPP) with (2E,6E)-farnesyl diphosphate (E,E-FPP) to yield (2Z,6Z,10Z,14Z,18Z,22Z,26Z,30Z,34E,38E)-undecaprenyl diphosphate (di-trans,octa-cis-UPP). UPP is the precursor of glycosyl carrier lipid in the biosynthesis of bacterial cell wall polysaccharide components such as peptidoglycan and lipopolysaccharide.</text>
</comment>
<comment type="similarity">
    <text evidence="2">Belongs to the UPP synthase family.</text>
</comment>
<evidence type="ECO:0000313" key="3">
    <source>
        <dbReference type="EMBL" id="GAC33614.1"/>
    </source>
</evidence>
<feature type="binding site" evidence="2">
    <location>
        <begin position="22"/>
        <end position="25"/>
    </location>
    <ligand>
        <name>substrate</name>
    </ligand>
</feature>
<keyword evidence="2" id="KW-0133">Cell shape</keyword>
<feature type="binding site" evidence="2">
    <location>
        <position position="70"/>
    </location>
    <ligand>
        <name>substrate</name>
    </ligand>
</feature>
<comment type="caution">
    <text evidence="3">The sequence shown here is derived from an EMBL/GenBank/DDBJ whole genome shotgun (WGS) entry which is preliminary data.</text>
</comment>
<keyword evidence="1 2" id="KW-0808">Transferase</keyword>
<evidence type="ECO:0000256" key="2">
    <source>
        <dbReference type="HAMAP-Rule" id="MF_01139"/>
    </source>
</evidence>
<protein>
    <recommendedName>
        <fullName evidence="2">Ditrans,polycis-undecaprenyl-diphosphate synthase ((2E,6E)-farnesyl-diphosphate specific)</fullName>
        <ecNumber evidence="2">2.5.1.31</ecNumber>
    </recommendedName>
    <alternativeName>
        <fullName evidence="2">Ditrans,polycis-undecaprenylcistransferase</fullName>
    </alternativeName>
    <alternativeName>
        <fullName evidence="2">Undecaprenyl diphosphate synthase</fullName>
        <shortName evidence="2">UDS</shortName>
    </alternativeName>
    <alternativeName>
        <fullName evidence="2">Undecaprenyl pyrophosphate synthase</fullName>
        <shortName evidence="2">UPP synthase</shortName>
    </alternativeName>
</protein>
<dbReference type="CDD" id="cd00475">
    <property type="entry name" value="Cis_IPPS"/>
    <property type="match status" value="1"/>
</dbReference>
<reference evidence="4" key="1">
    <citation type="journal article" date="2014" name="Environ. Microbiol.">
        <title>Comparative genomics of the marine bacterial genus Glaciecola reveals the high degree of genomic diversity and genomic characteristic for cold adaptation.</title>
        <authorList>
            <person name="Qin Q.L."/>
            <person name="Xie B.B."/>
            <person name="Yu Y."/>
            <person name="Shu Y.L."/>
            <person name="Rong J.C."/>
            <person name="Zhang Y.J."/>
            <person name="Zhao D.L."/>
            <person name="Chen X.L."/>
            <person name="Zhang X.Y."/>
            <person name="Chen B."/>
            <person name="Zhou B.C."/>
            <person name="Zhang Y.Z."/>
        </authorList>
    </citation>
    <scope>NUCLEOTIDE SEQUENCE [LARGE SCALE GENOMIC DNA]</scope>
    <source>
        <strain evidence="4">LMG 21857</strain>
    </source>
</reference>
<dbReference type="Pfam" id="PF01255">
    <property type="entry name" value="Prenyltransf"/>
    <property type="match status" value="1"/>
</dbReference>
<dbReference type="GO" id="GO:0071555">
    <property type="term" value="P:cell wall organization"/>
    <property type="evidence" value="ECO:0007669"/>
    <property type="project" value="UniProtKB-KW"/>
</dbReference>
<dbReference type="Gene3D" id="3.40.1180.10">
    <property type="entry name" value="Decaprenyl diphosphate synthase-like"/>
    <property type="match status" value="1"/>
</dbReference>
<dbReference type="InterPro" id="IPR018520">
    <property type="entry name" value="UPP_synth-like_CS"/>
</dbReference>
<dbReference type="GO" id="GO:0000287">
    <property type="term" value="F:magnesium ion binding"/>
    <property type="evidence" value="ECO:0007669"/>
    <property type="project" value="UniProtKB-UniRule"/>
</dbReference>
<dbReference type="OrthoDB" id="4191603at2"/>
<keyword evidence="2" id="KW-0961">Cell wall biogenesis/degradation</keyword>
<feature type="active site" description="Proton acceptor" evidence="2">
    <location>
        <position position="69"/>
    </location>
</feature>
<dbReference type="GO" id="GO:0008834">
    <property type="term" value="F:ditrans,polycis-undecaprenyl-diphosphate synthase [(2E,6E)-farnesyl-diphosphate specific] activity"/>
    <property type="evidence" value="ECO:0007669"/>
    <property type="project" value="UniProtKB-UniRule"/>
</dbReference>
<name>K6YLM8_9ALTE</name>
<dbReference type="PROSITE" id="PS01066">
    <property type="entry name" value="UPP_SYNTHASE"/>
    <property type="match status" value="1"/>
</dbReference>
<evidence type="ECO:0000256" key="1">
    <source>
        <dbReference type="ARBA" id="ARBA00022679"/>
    </source>
</evidence>
<feature type="binding site" evidence="2">
    <location>
        <position position="189"/>
    </location>
    <ligand>
        <name>substrate</name>
    </ligand>
</feature>
<dbReference type="SUPFAM" id="SSF64005">
    <property type="entry name" value="Undecaprenyl diphosphate synthase"/>
    <property type="match status" value="1"/>
</dbReference>
<dbReference type="STRING" id="1129793.GPLA_2720"/>
<comment type="cofactor">
    <cofactor evidence="2">
        <name>Mg(2+)</name>
        <dbReference type="ChEBI" id="CHEBI:18420"/>
    </cofactor>
    <text evidence="2">Binds 2 magnesium ions per subunit.</text>
</comment>
<feature type="binding site" evidence="2">
    <location>
        <begin position="195"/>
        <end position="197"/>
    </location>
    <ligand>
        <name>substrate</name>
    </ligand>
</feature>